<organism evidence="4 5">
    <name type="scientific">Marichromatium gracile</name>
    <name type="common">Chromatium gracile</name>
    <dbReference type="NCBI Taxonomy" id="1048"/>
    <lineage>
        <taxon>Bacteria</taxon>
        <taxon>Pseudomonadati</taxon>
        <taxon>Pseudomonadota</taxon>
        <taxon>Gammaproteobacteria</taxon>
        <taxon>Chromatiales</taxon>
        <taxon>Chromatiaceae</taxon>
        <taxon>Marichromatium</taxon>
    </lineage>
</organism>
<keyword evidence="2" id="KW-0175">Coiled coil</keyword>
<sequence length="421" mass="47157">MCESRPSIVSSNVIAPPLEAPQPGQRPSSRRRKLWELAHKFHCPVIGTCLHVDELREIARKSGVRQHARASDFDIHVRCVAAAEQRGPLSQATHKALERKHARMIKRFARAKDSEQVAALWDQARAEGEIPGAFWALMTHPHADAMLCVRAYEDVHMLSHQIGAGLGADLRALRETRAQLDRAQRDAAERERRLNRSLAEREARIEQLEQTVEQHQGLERALERAEGELAALRDQDRSASLDEERRRADQASARVATLEAQLKREREHRTELAERLAQREDALRRLEQRFAQIEPEDCCGGCAAADDSVPDLAGRRILCVGGRGSLASRYRNLVARCNGELLRHDGGLEDNRQRLESLLAKADAVICPADNCSHDAYLRTKRFCKRTAKPCVLLERSSVDAFARAIADLVEPPPATTRSAA</sequence>
<dbReference type="Proteomes" id="UP000295247">
    <property type="component" value="Unassembled WGS sequence"/>
</dbReference>
<evidence type="ECO:0000256" key="2">
    <source>
        <dbReference type="SAM" id="Coils"/>
    </source>
</evidence>
<comment type="similarity">
    <text evidence="1">Belongs to the UPF0751 family.</text>
</comment>
<gene>
    <name evidence="4" type="ORF">EDC29_101520</name>
</gene>
<name>A0A4R4AKX9_MARGR</name>
<accession>A0A4R4AKX9</accession>
<reference evidence="4 5" key="1">
    <citation type="submission" date="2019-03" db="EMBL/GenBank/DDBJ databases">
        <title>Genomic Encyclopedia of Type Strains, Phase IV (KMG-IV): sequencing the most valuable type-strain genomes for metagenomic binning, comparative biology and taxonomic classification.</title>
        <authorList>
            <person name="Goeker M."/>
        </authorList>
    </citation>
    <scope>NUCLEOTIDE SEQUENCE [LARGE SCALE GENOMIC DNA]</scope>
    <source>
        <strain evidence="4 5">DSM 203</strain>
    </source>
</reference>
<evidence type="ECO:0000256" key="1">
    <source>
        <dbReference type="ARBA" id="ARBA00007189"/>
    </source>
</evidence>
<evidence type="ECO:0000256" key="3">
    <source>
        <dbReference type="SAM" id="MobiDB-lite"/>
    </source>
</evidence>
<dbReference type="EMBL" id="SMDC01000001">
    <property type="protein sequence ID" value="TCW40103.1"/>
    <property type="molecule type" value="Genomic_DNA"/>
</dbReference>
<evidence type="ECO:0000313" key="5">
    <source>
        <dbReference type="Proteomes" id="UP000295247"/>
    </source>
</evidence>
<dbReference type="RefSeq" id="WP_132228435.1">
    <property type="nucleotide sequence ID" value="NZ_NRRH01000044.1"/>
</dbReference>
<dbReference type="InterPro" id="IPR016772">
    <property type="entry name" value="UCP020408"/>
</dbReference>
<feature type="coiled-coil region" evidence="2">
    <location>
        <begin position="170"/>
        <end position="289"/>
    </location>
</feature>
<feature type="region of interest" description="Disordered" evidence="3">
    <location>
        <begin position="1"/>
        <end position="30"/>
    </location>
</feature>
<proteinExistence type="inferred from homology"/>
<dbReference type="Pfam" id="PF10087">
    <property type="entry name" value="DUF2325"/>
    <property type="match status" value="1"/>
</dbReference>
<evidence type="ECO:0000313" key="4">
    <source>
        <dbReference type="EMBL" id="TCW40103.1"/>
    </source>
</evidence>
<dbReference type="AlphaFoldDB" id="A0A4R4AKX9"/>
<comment type="caution">
    <text evidence="4">The sequence shown here is derived from an EMBL/GenBank/DDBJ whole genome shotgun (WGS) entry which is preliminary data.</text>
</comment>
<protein>
    <submittedName>
        <fullName evidence="4">Uncharacterized protein DUF2325</fullName>
    </submittedName>
</protein>